<protein>
    <submittedName>
        <fullName evidence="2">Uncharacterized protein</fullName>
    </submittedName>
</protein>
<dbReference type="EMBL" id="CAJOBB010002068">
    <property type="protein sequence ID" value="CAF3934875.1"/>
    <property type="molecule type" value="Genomic_DNA"/>
</dbReference>
<comment type="caution">
    <text evidence="2">The sequence shown here is derived from an EMBL/GenBank/DDBJ whole genome shotgun (WGS) entry which is preliminary data.</text>
</comment>
<evidence type="ECO:0000313" key="3">
    <source>
        <dbReference type="Proteomes" id="UP000663868"/>
    </source>
</evidence>
<sequence length="72" mass="7422">MIERYTLLKTIQAEWLHVVEDVSDDGVLSAVGGAATAETVVVAKTSLISPPSPTQEPRATTTCRGAAAPAAT</sequence>
<dbReference type="AlphaFoldDB" id="A0A819JTJ8"/>
<dbReference type="Proteomes" id="UP000663868">
    <property type="component" value="Unassembled WGS sequence"/>
</dbReference>
<feature type="region of interest" description="Disordered" evidence="1">
    <location>
        <begin position="48"/>
        <end position="72"/>
    </location>
</feature>
<proteinExistence type="predicted"/>
<evidence type="ECO:0000256" key="1">
    <source>
        <dbReference type="SAM" id="MobiDB-lite"/>
    </source>
</evidence>
<evidence type="ECO:0000313" key="2">
    <source>
        <dbReference type="EMBL" id="CAF3934875.1"/>
    </source>
</evidence>
<reference evidence="2" key="1">
    <citation type="submission" date="2021-02" db="EMBL/GenBank/DDBJ databases">
        <authorList>
            <person name="Nowell W R."/>
        </authorList>
    </citation>
    <scope>NUCLEOTIDE SEQUENCE</scope>
</reference>
<organism evidence="2 3">
    <name type="scientific">Adineta steineri</name>
    <dbReference type="NCBI Taxonomy" id="433720"/>
    <lineage>
        <taxon>Eukaryota</taxon>
        <taxon>Metazoa</taxon>
        <taxon>Spiralia</taxon>
        <taxon>Gnathifera</taxon>
        <taxon>Rotifera</taxon>
        <taxon>Eurotatoria</taxon>
        <taxon>Bdelloidea</taxon>
        <taxon>Adinetida</taxon>
        <taxon>Adinetidae</taxon>
        <taxon>Adineta</taxon>
    </lineage>
</organism>
<name>A0A819JTJ8_9BILA</name>
<accession>A0A819JTJ8</accession>
<gene>
    <name evidence="2" type="ORF">KXQ929_LOCUS24680</name>
</gene>